<comment type="subcellular location">
    <subcellularLocation>
        <location evidence="1">Cell membrane</location>
    </subcellularLocation>
</comment>
<dbReference type="PANTHER" id="PTHR19339">
    <property type="entry name" value="T CELL RECEPTOR ALPHA VARIABLE 39"/>
    <property type="match status" value="1"/>
</dbReference>
<dbReference type="Pfam" id="PF07686">
    <property type="entry name" value="V-set"/>
    <property type="match status" value="1"/>
</dbReference>
<dbReference type="PANTHER" id="PTHR19339:SF10">
    <property type="entry name" value="IG-LIKE DOMAIN-CONTAINING PROTEIN-RELATED"/>
    <property type="match status" value="1"/>
</dbReference>
<sequence>MQIFLWAQLVLLSIVFGDCPFLKLLWFLSYLGVRCQEKVHQESLKISQDGEDSTISCQYETTLFRSLHWYRQYLGESPTYLFQLVSKKLSKEPNLSAELDKKNRTSQLHISSIQIRDSATYFCALEAQ</sequence>
<keyword evidence="8" id="KW-1064">Adaptive immunity</keyword>
<name>A0ABQ7T9A1_PHRPL</name>
<evidence type="ECO:0000256" key="1">
    <source>
        <dbReference type="ARBA" id="ARBA00004236"/>
    </source>
</evidence>
<evidence type="ECO:0000256" key="6">
    <source>
        <dbReference type="ARBA" id="ARBA00023180"/>
    </source>
</evidence>
<gene>
    <name evidence="10" type="ORF">JD844_001083</name>
</gene>
<dbReference type="InterPro" id="IPR013106">
    <property type="entry name" value="Ig_V-set"/>
</dbReference>
<accession>A0ABQ7T9A1</accession>
<keyword evidence="2" id="KW-1003">Cell membrane</keyword>
<evidence type="ECO:0000256" key="3">
    <source>
        <dbReference type="ARBA" id="ARBA00022729"/>
    </source>
</evidence>
<feature type="domain" description="Ig-like" evidence="9">
    <location>
        <begin position="20"/>
        <end position="128"/>
    </location>
</feature>
<dbReference type="InterPro" id="IPR051896">
    <property type="entry name" value="TCR_alpha_variable"/>
</dbReference>
<reference evidence="10 11" key="1">
    <citation type="journal article" date="2022" name="Gigascience">
        <title>A chromosome-level genome assembly and annotation of the desert horned lizard, Phrynosoma platyrhinos, provides insight into chromosomal rearrangements among reptiles.</title>
        <authorList>
            <person name="Koochekian N."/>
            <person name="Ascanio A."/>
            <person name="Farleigh K."/>
            <person name="Card D.C."/>
            <person name="Schield D.R."/>
            <person name="Castoe T.A."/>
            <person name="Jezkova T."/>
        </authorList>
    </citation>
    <scope>NUCLEOTIDE SEQUENCE [LARGE SCALE GENOMIC DNA]</scope>
    <source>
        <strain evidence="10">NK-2021</strain>
    </source>
</reference>
<evidence type="ECO:0000256" key="4">
    <source>
        <dbReference type="ARBA" id="ARBA00023136"/>
    </source>
</evidence>
<evidence type="ECO:0000256" key="2">
    <source>
        <dbReference type="ARBA" id="ARBA00022475"/>
    </source>
</evidence>
<dbReference type="InterPro" id="IPR036179">
    <property type="entry name" value="Ig-like_dom_sf"/>
</dbReference>
<evidence type="ECO:0000256" key="8">
    <source>
        <dbReference type="ARBA" id="ARBA00043266"/>
    </source>
</evidence>
<dbReference type="SMART" id="SM00406">
    <property type="entry name" value="IGv"/>
    <property type="match status" value="1"/>
</dbReference>
<keyword evidence="8" id="KW-0391">Immunity</keyword>
<keyword evidence="4" id="KW-0472">Membrane</keyword>
<evidence type="ECO:0000313" key="11">
    <source>
        <dbReference type="Proteomes" id="UP000826234"/>
    </source>
</evidence>
<keyword evidence="11" id="KW-1185">Reference proteome</keyword>
<proteinExistence type="predicted"/>
<evidence type="ECO:0000256" key="5">
    <source>
        <dbReference type="ARBA" id="ARBA00023157"/>
    </source>
</evidence>
<keyword evidence="3" id="KW-0732">Signal</keyword>
<dbReference type="PROSITE" id="PS50835">
    <property type="entry name" value="IG_LIKE"/>
    <property type="match status" value="1"/>
</dbReference>
<comment type="caution">
    <text evidence="10">The sequence shown here is derived from an EMBL/GenBank/DDBJ whole genome shotgun (WGS) entry which is preliminary data.</text>
</comment>
<organism evidence="10 11">
    <name type="scientific">Phrynosoma platyrhinos</name>
    <name type="common">Desert horned lizard</name>
    <dbReference type="NCBI Taxonomy" id="52577"/>
    <lineage>
        <taxon>Eukaryota</taxon>
        <taxon>Metazoa</taxon>
        <taxon>Chordata</taxon>
        <taxon>Craniata</taxon>
        <taxon>Vertebrata</taxon>
        <taxon>Euteleostomi</taxon>
        <taxon>Lepidosauria</taxon>
        <taxon>Squamata</taxon>
        <taxon>Bifurcata</taxon>
        <taxon>Unidentata</taxon>
        <taxon>Episquamata</taxon>
        <taxon>Toxicofera</taxon>
        <taxon>Iguania</taxon>
        <taxon>Phrynosomatidae</taxon>
        <taxon>Phrynosomatinae</taxon>
        <taxon>Phrynosoma</taxon>
    </lineage>
</organism>
<keyword evidence="6" id="KW-0325">Glycoprotein</keyword>
<dbReference type="InterPro" id="IPR013783">
    <property type="entry name" value="Ig-like_fold"/>
</dbReference>
<dbReference type="InterPro" id="IPR007110">
    <property type="entry name" value="Ig-like_dom"/>
</dbReference>
<comment type="subunit">
    <text evidence="7">Alpha-beta TR is a heterodimer composed of an alpha and beta chain; disulfide-linked. The alpha-beta TR is associated with the transmembrane signaling CD3 coreceptor proteins to form the TR-CD3 (TcR or TCR). The assembly of alpha-beta TR heterodimers with CD3 occurs in the endoplasmic reticulum where a single alpha-beta TR heterodimer associates with one CD3D-CD3E heterodimer, one CD3G-CD3E heterodimer and one CD247 homodimer forming a stable octameric structure. CD3D-CD3E and CD3G-CD3E heterodimers preferentially associate with TR alpha and TR beta chains, respectively. The association of the CD247 homodimer is the last step of TcR assembly in the endoplasmic reticulum and is required for transport to the cell surface.</text>
</comment>
<evidence type="ECO:0000313" key="10">
    <source>
        <dbReference type="EMBL" id="KAH0626238.1"/>
    </source>
</evidence>
<evidence type="ECO:0000259" key="9">
    <source>
        <dbReference type="PROSITE" id="PS50835"/>
    </source>
</evidence>
<dbReference type="EMBL" id="JAIPUX010000521">
    <property type="protein sequence ID" value="KAH0626238.1"/>
    <property type="molecule type" value="Genomic_DNA"/>
</dbReference>
<dbReference type="Proteomes" id="UP000826234">
    <property type="component" value="Unassembled WGS sequence"/>
</dbReference>
<evidence type="ECO:0000256" key="7">
    <source>
        <dbReference type="ARBA" id="ARBA00038651"/>
    </source>
</evidence>
<dbReference type="SUPFAM" id="SSF48726">
    <property type="entry name" value="Immunoglobulin"/>
    <property type="match status" value="1"/>
</dbReference>
<protein>
    <recommendedName>
        <fullName evidence="9">Ig-like domain-containing protein</fullName>
    </recommendedName>
</protein>
<keyword evidence="5" id="KW-1015">Disulfide bond</keyword>
<keyword evidence="8" id="KW-1279">T cell receptor</keyword>
<dbReference type="Gene3D" id="2.60.40.10">
    <property type="entry name" value="Immunoglobulins"/>
    <property type="match status" value="1"/>
</dbReference>